<gene>
    <name evidence="2" type="ORF">IMCC3088_994</name>
</gene>
<dbReference type="InterPro" id="IPR012807">
    <property type="entry name" value="Anti-sigma_ChrR"/>
</dbReference>
<sequence>MAKFHPDLQMLTEFTAGTLSLAQSACVSMHLTYCTKCQEISEAQTAMAASLFEDLEPVSVSDSQLDIVMSRLDEDAPLTYPKESKGAQSSTPAILQRLMQGDFSDLTWKKITSSLRISYLTTGDPYYEFALYHIKAGGVIPEHNHRGSEMTLVLEGGFSDSDGTYHAGDFLFREAGDVHSPAALADEDCICLAVLDAPLKFTRMRHRWMNPFLQLKAS</sequence>
<dbReference type="AlphaFoldDB" id="F3L0Q2"/>
<dbReference type="EMBL" id="AEIG01000024">
    <property type="protein sequence ID" value="EGG30109.1"/>
    <property type="molecule type" value="Genomic_DNA"/>
</dbReference>
<proteinExistence type="predicted"/>
<dbReference type="CDD" id="cd20301">
    <property type="entry name" value="cupin_ChrR"/>
    <property type="match status" value="1"/>
</dbReference>
<dbReference type="Proteomes" id="UP000005615">
    <property type="component" value="Unassembled WGS sequence"/>
</dbReference>
<evidence type="ECO:0000313" key="3">
    <source>
        <dbReference type="Proteomes" id="UP000005615"/>
    </source>
</evidence>
<name>F3L0Q2_9GAMM</name>
<evidence type="ECO:0000313" key="2">
    <source>
        <dbReference type="EMBL" id="EGG30109.1"/>
    </source>
</evidence>
<dbReference type="Gene3D" id="2.60.120.10">
    <property type="entry name" value="Jelly Rolls"/>
    <property type="match status" value="1"/>
</dbReference>
<organism evidence="2 3">
    <name type="scientific">Aequoribacter fuscus</name>
    <dbReference type="NCBI Taxonomy" id="2518989"/>
    <lineage>
        <taxon>Bacteria</taxon>
        <taxon>Pseudomonadati</taxon>
        <taxon>Pseudomonadota</taxon>
        <taxon>Gammaproteobacteria</taxon>
        <taxon>Cellvibrionales</taxon>
        <taxon>Halieaceae</taxon>
        <taxon>Aequoribacter</taxon>
    </lineage>
</organism>
<dbReference type="InterPro" id="IPR041916">
    <property type="entry name" value="Anti_sigma_zinc_sf"/>
</dbReference>
<dbReference type="InterPro" id="IPR011051">
    <property type="entry name" value="RmlC_Cupin_sf"/>
</dbReference>
<accession>F3L0Q2</accession>
<dbReference type="Gene3D" id="1.10.10.1320">
    <property type="entry name" value="Anti-sigma factor, zinc-finger domain"/>
    <property type="match status" value="1"/>
</dbReference>
<dbReference type="OrthoDB" id="2988517at2"/>
<dbReference type="InterPro" id="IPR025979">
    <property type="entry name" value="ChrR-like_cupin_dom"/>
</dbReference>
<dbReference type="Pfam" id="PF12973">
    <property type="entry name" value="Cupin_7"/>
    <property type="match status" value="1"/>
</dbReference>
<keyword evidence="3" id="KW-1185">Reference proteome</keyword>
<dbReference type="RefSeq" id="WP_009575284.1">
    <property type="nucleotide sequence ID" value="NZ_AEIG01000024.1"/>
</dbReference>
<feature type="domain" description="ChrR-like cupin" evidence="1">
    <location>
        <begin position="102"/>
        <end position="193"/>
    </location>
</feature>
<dbReference type="NCBIfam" id="TIGR02451">
    <property type="entry name" value="anti_sig_ChrR"/>
    <property type="match status" value="1"/>
</dbReference>
<comment type="caution">
    <text evidence="2">The sequence shown here is derived from an EMBL/GenBank/DDBJ whole genome shotgun (WGS) entry which is preliminary data.</text>
</comment>
<reference evidence="2 3" key="1">
    <citation type="journal article" date="2011" name="J. Bacteriol.">
        <title>Genome sequence of strain IMCC3088, a proteorhodopsin-containing marine bacterium belonging to the OM60/NOR5 clade.</title>
        <authorList>
            <person name="Jang Y."/>
            <person name="Oh H.M."/>
            <person name="Kang I."/>
            <person name="Lee K."/>
            <person name="Yang S.J."/>
            <person name="Cho J.C."/>
        </authorList>
    </citation>
    <scope>NUCLEOTIDE SEQUENCE [LARGE SCALE GENOMIC DNA]</scope>
    <source>
        <strain evidence="2 3">IMCC3088</strain>
    </source>
</reference>
<dbReference type="STRING" id="2518989.IMCC3088_994"/>
<dbReference type="InterPro" id="IPR014710">
    <property type="entry name" value="RmlC-like_jellyroll"/>
</dbReference>
<evidence type="ECO:0000259" key="1">
    <source>
        <dbReference type="Pfam" id="PF12973"/>
    </source>
</evidence>
<dbReference type="eggNOG" id="COG3806">
    <property type="taxonomic scope" value="Bacteria"/>
</dbReference>
<protein>
    <submittedName>
        <fullName evidence="2">Putative transcriptional activator ChrR</fullName>
    </submittedName>
</protein>
<dbReference type="SUPFAM" id="SSF51182">
    <property type="entry name" value="RmlC-like cupins"/>
    <property type="match status" value="1"/>
</dbReference>